<dbReference type="Proteomes" id="UP000054144">
    <property type="component" value="Unassembled WGS sequence"/>
</dbReference>
<feature type="compositionally biased region" description="Low complexity" evidence="1">
    <location>
        <begin position="1"/>
        <end position="17"/>
    </location>
</feature>
<organism evidence="2 3">
    <name type="scientific">Fistulina hepatica ATCC 64428</name>
    <dbReference type="NCBI Taxonomy" id="1128425"/>
    <lineage>
        <taxon>Eukaryota</taxon>
        <taxon>Fungi</taxon>
        <taxon>Dikarya</taxon>
        <taxon>Basidiomycota</taxon>
        <taxon>Agaricomycotina</taxon>
        <taxon>Agaricomycetes</taxon>
        <taxon>Agaricomycetidae</taxon>
        <taxon>Agaricales</taxon>
        <taxon>Fistulinaceae</taxon>
        <taxon>Fistulina</taxon>
    </lineage>
</organism>
<keyword evidence="3" id="KW-1185">Reference proteome</keyword>
<feature type="compositionally biased region" description="Low complexity" evidence="1">
    <location>
        <begin position="223"/>
        <end position="232"/>
    </location>
</feature>
<evidence type="ECO:0000313" key="2">
    <source>
        <dbReference type="EMBL" id="KIY52979.1"/>
    </source>
</evidence>
<accession>A0A0D7AMK3</accession>
<feature type="compositionally biased region" description="Basic and acidic residues" evidence="1">
    <location>
        <begin position="46"/>
        <end position="62"/>
    </location>
</feature>
<feature type="region of interest" description="Disordered" evidence="1">
    <location>
        <begin position="1"/>
        <end position="28"/>
    </location>
</feature>
<dbReference type="AlphaFoldDB" id="A0A0D7AMK3"/>
<feature type="compositionally biased region" description="Basic and acidic residues" evidence="1">
    <location>
        <begin position="178"/>
        <end position="188"/>
    </location>
</feature>
<gene>
    <name evidence="2" type="ORF">FISHEDRAFT_69436</name>
</gene>
<dbReference type="EMBL" id="KN881629">
    <property type="protein sequence ID" value="KIY52979.1"/>
    <property type="molecule type" value="Genomic_DNA"/>
</dbReference>
<feature type="region of interest" description="Disordered" evidence="1">
    <location>
        <begin position="43"/>
        <end position="67"/>
    </location>
</feature>
<evidence type="ECO:0000256" key="1">
    <source>
        <dbReference type="SAM" id="MobiDB-lite"/>
    </source>
</evidence>
<feature type="region of interest" description="Disordered" evidence="1">
    <location>
        <begin position="178"/>
        <end position="239"/>
    </location>
</feature>
<feature type="region of interest" description="Disordered" evidence="1">
    <location>
        <begin position="324"/>
        <end position="352"/>
    </location>
</feature>
<evidence type="ECO:0000313" key="3">
    <source>
        <dbReference type="Proteomes" id="UP000054144"/>
    </source>
</evidence>
<dbReference type="OrthoDB" id="3067134at2759"/>
<proteinExistence type="predicted"/>
<reference evidence="2 3" key="1">
    <citation type="journal article" date="2015" name="Fungal Genet. Biol.">
        <title>Evolution of novel wood decay mechanisms in Agaricales revealed by the genome sequences of Fistulina hepatica and Cylindrobasidium torrendii.</title>
        <authorList>
            <person name="Floudas D."/>
            <person name="Held B.W."/>
            <person name="Riley R."/>
            <person name="Nagy L.G."/>
            <person name="Koehler G."/>
            <person name="Ransdell A.S."/>
            <person name="Younus H."/>
            <person name="Chow J."/>
            <person name="Chiniquy J."/>
            <person name="Lipzen A."/>
            <person name="Tritt A."/>
            <person name="Sun H."/>
            <person name="Haridas S."/>
            <person name="LaButti K."/>
            <person name="Ohm R.A."/>
            <person name="Kues U."/>
            <person name="Blanchette R.A."/>
            <person name="Grigoriev I.V."/>
            <person name="Minto R.E."/>
            <person name="Hibbett D.S."/>
        </authorList>
    </citation>
    <scope>NUCLEOTIDE SEQUENCE [LARGE SCALE GENOMIC DNA]</scope>
    <source>
        <strain evidence="2 3">ATCC 64428</strain>
    </source>
</reference>
<name>A0A0D7AMK3_9AGAR</name>
<protein>
    <submittedName>
        <fullName evidence="2">Uncharacterized protein</fullName>
    </submittedName>
</protein>
<feature type="region of interest" description="Disordered" evidence="1">
    <location>
        <begin position="80"/>
        <end position="107"/>
    </location>
</feature>
<sequence length="352" mass="39132">MSGSTNASTSFTTLTSSTPPPARTDKEEFERFLEALWQYKARKAARSQDQHGKDAIQDKDSAPSDVEPLFERLAAIVDCPQDLTESEDQPDAPANATLPPVEGPRPRRITLATSGSSESAIEVQKATNTLLPAGKEYKFRFKKMIHTVYESSHWKKVVEQALEESRRRFRSNLEIAEEQERREVDKPQQRRPAAGDGGIHFDIDFSHRSSHSRRPSVANSVYPRSPRSPRSPWSATFGLTENGPLESVRVLKKRCVGRDKIMENDGPLEKGTWFYEAEVSRAHRDDVNTLPRRKRYISLGGLGRQPLADVGGYVSQTSNLESLKTDTGTAYRPNGPAGRRLRSASVAVAGAA</sequence>